<organism evidence="17 18">
    <name type="scientific">Buttiauxella izardii</name>
    <dbReference type="NCBI Taxonomy" id="82991"/>
    <lineage>
        <taxon>Bacteria</taxon>
        <taxon>Pseudomonadati</taxon>
        <taxon>Pseudomonadota</taxon>
        <taxon>Gammaproteobacteria</taxon>
        <taxon>Enterobacterales</taxon>
        <taxon>Enterobacteriaceae</taxon>
        <taxon>Buttiauxella</taxon>
    </lineage>
</organism>
<comment type="catalytic activity">
    <reaction evidence="1">
        <text>L-lysine = D-beta-lysine</text>
        <dbReference type="Rhea" id="RHEA:44148"/>
        <dbReference type="ChEBI" id="CHEBI:32551"/>
        <dbReference type="ChEBI" id="CHEBI:84138"/>
    </reaction>
</comment>
<comment type="caution">
    <text evidence="17">The sequence shown here is derived from an EMBL/GenBank/DDBJ whole genome shotgun (WGS) entry which is preliminary data.</text>
</comment>
<evidence type="ECO:0000313" key="18">
    <source>
        <dbReference type="Proteomes" id="UP000276295"/>
    </source>
</evidence>
<keyword evidence="9 15" id="KW-0663">Pyridoxal phosphate</keyword>
<keyword evidence="11 14" id="KW-0411">Iron-sulfur</keyword>
<dbReference type="GO" id="GO:0016853">
    <property type="term" value="F:isomerase activity"/>
    <property type="evidence" value="ECO:0007669"/>
    <property type="project" value="UniProtKB-KW"/>
</dbReference>
<evidence type="ECO:0000256" key="7">
    <source>
        <dbReference type="ARBA" id="ARBA00022691"/>
    </source>
</evidence>
<dbReference type="Pfam" id="PF04055">
    <property type="entry name" value="Radical_SAM"/>
    <property type="match status" value="1"/>
</dbReference>
<evidence type="ECO:0000256" key="1">
    <source>
        <dbReference type="ARBA" id="ARBA00001352"/>
    </source>
</evidence>
<dbReference type="InterPro" id="IPR007197">
    <property type="entry name" value="rSAM"/>
</dbReference>
<evidence type="ECO:0000256" key="9">
    <source>
        <dbReference type="ARBA" id="ARBA00022898"/>
    </source>
</evidence>
<comment type="similarity">
    <text evidence="4">Belongs to the radical SAM superfamily. KamA family.</text>
</comment>
<keyword evidence="12" id="KW-0413">Isomerase</keyword>
<evidence type="ECO:0000256" key="4">
    <source>
        <dbReference type="ARBA" id="ARBA00008703"/>
    </source>
</evidence>
<dbReference type="InterPro" id="IPR003739">
    <property type="entry name" value="Lys_aminomutase/Glu_NH3_mut"/>
</dbReference>
<dbReference type="InterPro" id="IPR058240">
    <property type="entry name" value="rSAM_sf"/>
</dbReference>
<dbReference type="RefSeq" id="WP_120066637.1">
    <property type="nucleotide sequence ID" value="NZ_QZWH01000062.1"/>
</dbReference>
<name>A0A3A5JJJ1_9ENTR</name>
<dbReference type="SFLD" id="SFLDF00314">
    <property type="entry name" value="L-lysine_2_3-aminomutase_(yjeK"/>
    <property type="match status" value="1"/>
</dbReference>
<evidence type="ECO:0000256" key="12">
    <source>
        <dbReference type="ARBA" id="ARBA00023235"/>
    </source>
</evidence>
<evidence type="ECO:0000256" key="6">
    <source>
        <dbReference type="ARBA" id="ARBA00022485"/>
    </source>
</evidence>
<dbReference type="GO" id="GO:0046872">
    <property type="term" value="F:metal ion binding"/>
    <property type="evidence" value="ECO:0007669"/>
    <property type="project" value="UniProtKB-KW"/>
</dbReference>
<evidence type="ECO:0000256" key="15">
    <source>
        <dbReference type="PIRSR" id="PIRSR603739-50"/>
    </source>
</evidence>
<evidence type="ECO:0000256" key="3">
    <source>
        <dbReference type="ARBA" id="ARBA00001966"/>
    </source>
</evidence>
<accession>A0A3A5JJJ1</accession>
<keyword evidence="7" id="KW-0949">S-adenosyl-L-methionine</keyword>
<dbReference type="NCBIfam" id="TIGR03821">
    <property type="entry name" value="EFP_modif_epmB"/>
    <property type="match status" value="1"/>
</dbReference>
<sequence length="345" mass="39045">MAHIVTLNPPRREDWLTQLADVITDPDELLHILDLNADEELLAGRDARRLFALRVPRAFVARMEKGNPHDPLLRQVLTAKEEFIAAPGFSTDPLEEQHSVVPGLLHKYRNRALLLVKGGCAVNCRYCFRRHFPYSDNQGNKRNWQAAIAYISEHPELDEIIFSGGDPLMAKDHELDWLIGELEAIPHIKRLRIHSRLPIVIPARITETFVARLARTRLQVILVNHINHAQEIGDEFRAVMANLRQAGVTLLNQSVLLRDVNDNAQTLADLSNALFDASVMPYYLHVLDKVQGAAHFMVSDDEARKIMRELLTMVSGYMVPKLAREIGGEPSKTPIDLQLRQTPSP</sequence>
<keyword evidence="8 14" id="KW-0479">Metal-binding</keyword>
<dbReference type="PIRSF" id="PIRSF004911">
    <property type="entry name" value="DUF160"/>
    <property type="match status" value="1"/>
</dbReference>
<proteinExistence type="inferred from homology"/>
<dbReference type="GO" id="GO:0051539">
    <property type="term" value="F:4 iron, 4 sulfur cluster binding"/>
    <property type="evidence" value="ECO:0007669"/>
    <property type="project" value="UniProtKB-KW"/>
</dbReference>
<evidence type="ECO:0000256" key="10">
    <source>
        <dbReference type="ARBA" id="ARBA00023004"/>
    </source>
</evidence>
<dbReference type="PROSITE" id="PS51918">
    <property type="entry name" value="RADICAL_SAM"/>
    <property type="match status" value="1"/>
</dbReference>
<keyword evidence="18" id="KW-1185">Reference proteome</keyword>
<feature type="domain" description="Radical SAM core" evidence="16">
    <location>
        <begin position="106"/>
        <end position="329"/>
    </location>
</feature>
<evidence type="ECO:0000256" key="13">
    <source>
        <dbReference type="ARBA" id="ARBA00030756"/>
    </source>
</evidence>
<keyword evidence="10" id="KW-0408">Iron</keyword>
<dbReference type="CDD" id="cd01335">
    <property type="entry name" value="Radical_SAM"/>
    <property type="match status" value="1"/>
</dbReference>
<gene>
    <name evidence="17" type="primary">epmB</name>
    <name evidence="17" type="ORF">D6029_21095</name>
</gene>
<evidence type="ECO:0000256" key="2">
    <source>
        <dbReference type="ARBA" id="ARBA00001933"/>
    </source>
</evidence>
<protein>
    <recommendedName>
        <fullName evidence="5">L-lysine 2,3-aminomutase</fullName>
    </recommendedName>
    <alternativeName>
        <fullName evidence="13">EF-P post-translational modification enzyme B</fullName>
    </alternativeName>
</protein>
<reference evidence="17 18" key="1">
    <citation type="submission" date="2018-09" db="EMBL/GenBank/DDBJ databases">
        <title>Draft genome sequence of Buttiauxella izardii CCUG 35510T.</title>
        <authorList>
            <person name="Salva-Serra F."/>
            <person name="Marathe N."/>
            <person name="Moore E."/>
            <person name="Stadler-Svensson L."/>
            <person name="Engstrom-Jakobsson H."/>
        </authorList>
    </citation>
    <scope>NUCLEOTIDE SEQUENCE [LARGE SCALE GENOMIC DNA]</scope>
    <source>
        <strain evidence="17 18">CCUG 35510</strain>
    </source>
</reference>
<evidence type="ECO:0000256" key="5">
    <source>
        <dbReference type="ARBA" id="ARBA00022363"/>
    </source>
</evidence>
<dbReference type="Proteomes" id="UP000276295">
    <property type="component" value="Unassembled WGS sequence"/>
</dbReference>
<feature type="binding site" evidence="14">
    <location>
        <position position="120"/>
    </location>
    <ligand>
        <name>[4Fe-4S] cluster</name>
        <dbReference type="ChEBI" id="CHEBI:49883"/>
        <note>4Fe-4S-S-AdoMet</note>
    </ligand>
</feature>
<evidence type="ECO:0000313" key="17">
    <source>
        <dbReference type="EMBL" id="RJT18029.1"/>
    </source>
</evidence>
<dbReference type="EMBL" id="QZWH01000062">
    <property type="protein sequence ID" value="RJT18029.1"/>
    <property type="molecule type" value="Genomic_DNA"/>
</dbReference>
<dbReference type="NCBIfam" id="TIGR00238">
    <property type="entry name" value="KamA family radical SAM protein"/>
    <property type="match status" value="1"/>
</dbReference>
<dbReference type="OrthoDB" id="9770937at2"/>
<evidence type="ECO:0000256" key="14">
    <source>
        <dbReference type="PIRSR" id="PIRSR004911-1"/>
    </source>
</evidence>
<dbReference type="SFLD" id="SFLDG01070">
    <property type="entry name" value="PLP-dependent"/>
    <property type="match status" value="1"/>
</dbReference>
<feature type="binding site" evidence="14">
    <location>
        <position position="127"/>
    </location>
    <ligand>
        <name>[4Fe-4S] cluster</name>
        <dbReference type="ChEBI" id="CHEBI:49883"/>
        <note>4Fe-4S-S-AdoMet</note>
    </ligand>
</feature>
<dbReference type="PANTHER" id="PTHR30538">
    <property type="entry name" value="LYSINE 2,3-AMINOMUTASE-RELATED"/>
    <property type="match status" value="1"/>
</dbReference>
<feature type="modified residue" description="N6-(pyridoxal phosphate)lysine" evidence="15">
    <location>
        <position position="332"/>
    </location>
</feature>
<feature type="binding site" evidence="14">
    <location>
        <position position="124"/>
    </location>
    <ligand>
        <name>[4Fe-4S] cluster</name>
        <dbReference type="ChEBI" id="CHEBI:49883"/>
        <note>4Fe-4S-S-AdoMet</note>
    </ligand>
</feature>
<dbReference type="SFLD" id="SFLDS00029">
    <property type="entry name" value="Radical_SAM"/>
    <property type="match status" value="1"/>
</dbReference>
<dbReference type="PANTHER" id="PTHR30538:SF1">
    <property type="entry name" value="L-LYSINE 2,3-AMINOMUTASE"/>
    <property type="match status" value="1"/>
</dbReference>
<keyword evidence="6 14" id="KW-0004">4Fe-4S</keyword>
<evidence type="ECO:0000256" key="8">
    <source>
        <dbReference type="ARBA" id="ARBA00022723"/>
    </source>
</evidence>
<evidence type="ECO:0000256" key="11">
    <source>
        <dbReference type="ARBA" id="ARBA00023014"/>
    </source>
</evidence>
<dbReference type="Gene3D" id="3.20.20.70">
    <property type="entry name" value="Aldolase class I"/>
    <property type="match status" value="1"/>
</dbReference>
<dbReference type="InterPro" id="IPR013785">
    <property type="entry name" value="Aldolase_TIM"/>
</dbReference>
<evidence type="ECO:0000259" key="16">
    <source>
        <dbReference type="PROSITE" id="PS51918"/>
    </source>
</evidence>
<dbReference type="InterPro" id="IPR022462">
    <property type="entry name" value="EpmB"/>
</dbReference>
<dbReference type="AlphaFoldDB" id="A0A3A5JJJ1"/>
<comment type="cofactor">
    <cofactor evidence="2 15">
        <name>pyridoxal 5'-phosphate</name>
        <dbReference type="ChEBI" id="CHEBI:597326"/>
    </cofactor>
</comment>
<comment type="cofactor">
    <cofactor evidence="3">
        <name>[4Fe-4S] cluster</name>
        <dbReference type="ChEBI" id="CHEBI:49883"/>
    </cofactor>
</comment>
<dbReference type="SUPFAM" id="SSF102114">
    <property type="entry name" value="Radical SAM enzymes"/>
    <property type="match status" value="1"/>
</dbReference>